<evidence type="ECO:0000313" key="5">
    <source>
        <dbReference type="EMBL" id="KAB1062732.1"/>
    </source>
</evidence>
<proteinExistence type="predicted"/>
<dbReference type="PROSITE" id="PS51202">
    <property type="entry name" value="RCK_C"/>
    <property type="match status" value="1"/>
</dbReference>
<evidence type="ECO:0000256" key="2">
    <source>
        <dbReference type="SAM" id="Phobius"/>
    </source>
</evidence>
<comment type="subcellular location">
    <subcellularLocation>
        <location evidence="1">Cell membrane</location>
        <topology evidence="1">Multi-pass membrane protein</topology>
    </subcellularLocation>
</comment>
<dbReference type="PROSITE" id="PS51201">
    <property type="entry name" value="RCK_N"/>
    <property type="match status" value="1"/>
</dbReference>
<dbReference type="InterPro" id="IPR006037">
    <property type="entry name" value="RCK_C"/>
</dbReference>
<evidence type="ECO:0000256" key="1">
    <source>
        <dbReference type="ARBA" id="ARBA00004651"/>
    </source>
</evidence>
<keyword evidence="5" id="KW-0407">Ion channel</keyword>
<comment type="caution">
    <text evidence="5">The sequence shown here is derived from an EMBL/GenBank/DDBJ whole genome shotgun (WGS) entry which is preliminary data.</text>
</comment>
<dbReference type="InterPro" id="IPR013099">
    <property type="entry name" value="K_chnl_dom"/>
</dbReference>
<dbReference type="SUPFAM" id="SSF116726">
    <property type="entry name" value="TrkA C-terminal domain-like"/>
    <property type="match status" value="1"/>
</dbReference>
<dbReference type="GO" id="GO:0006813">
    <property type="term" value="P:potassium ion transport"/>
    <property type="evidence" value="ECO:0007669"/>
    <property type="project" value="InterPro"/>
</dbReference>
<keyword evidence="2" id="KW-0812">Transmembrane</keyword>
<dbReference type="OrthoDB" id="9781411at2"/>
<dbReference type="AlphaFoldDB" id="A0A6N6M609"/>
<dbReference type="InterPro" id="IPR036721">
    <property type="entry name" value="RCK_C_sf"/>
</dbReference>
<dbReference type="InterPro" id="IPR003148">
    <property type="entry name" value="RCK_N"/>
</dbReference>
<dbReference type="GO" id="GO:0005886">
    <property type="term" value="C:plasma membrane"/>
    <property type="evidence" value="ECO:0007669"/>
    <property type="project" value="UniProtKB-SubCell"/>
</dbReference>
<dbReference type="InterPro" id="IPR050721">
    <property type="entry name" value="Trk_Ktr_HKT_K-transport"/>
</dbReference>
<sequence>MAVESYSPLDSFYMTVITVSTVGFKEVHPLSEEGKVFTAFLIIISFGTFAYAVSSLSRYLITGEIKYYYKNFKVHQEIKKLTGHVIVCGFGRNGQEAVKSLEAYNKKVVIIEKDESAMETLQNNGKLYIEGDATNEDVLLKGGLDKASALVTTLPKDSENVFVVLTAREMNHDLRIISRATASSSNRKLKIAGANNVIMPDKVGGAHMASLVVTPDIYEFLERISMTGQDDINLEELDFKNIPDDYHNDSIKELKKHFSSNCLIIGYKGSDGQFVVNPSDDTKIVPHSKLFVLGTPDQLSELKQELKI</sequence>
<feature type="domain" description="RCK C-terminal" evidence="4">
    <location>
        <begin position="222"/>
        <end position="308"/>
    </location>
</feature>
<dbReference type="EMBL" id="WACR01000011">
    <property type="protein sequence ID" value="KAB1062732.1"/>
    <property type="molecule type" value="Genomic_DNA"/>
</dbReference>
<dbReference type="Pfam" id="PF02080">
    <property type="entry name" value="TrkA_C"/>
    <property type="match status" value="1"/>
</dbReference>
<gene>
    <name evidence="5" type="ORF">F3059_12220</name>
</gene>
<evidence type="ECO:0000259" key="4">
    <source>
        <dbReference type="PROSITE" id="PS51202"/>
    </source>
</evidence>
<evidence type="ECO:0000259" key="3">
    <source>
        <dbReference type="PROSITE" id="PS51201"/>
    </source>
</evidence>
<dbReference type="Gene3D" id="1.10.287.70">
    <property type="match status" value="1"/>
</dbReference>
<dbReference type="Pfam" id="PF02254">
    <property type="entry name" value="TrkA_N"/>
    <property type="match status" value="1"/>
</dbReference>
<dbReference type="SUPFAM" id="SSF81324">
    <property type="entry name" value="Voltage-gated potassium channels"/>
    <property type="match status" value="1"/>
</dbReference>
<feature type="domain" description="RCK N-terminal" evidence="3">
    <location>
        <begin position="82"/>
        <end position="199"/>
    </location>
</feature>
<dbReference type="Proteomes" id="UP000435357">
    <property type="component" value="Unassembled WGS sequence"/>
</dbReference>
<dbReference type="Pfam" id="PF07885">
    <property type="entry name" value="Ion_trans_2"/>
    <property type="match status" value="1"/>
</dbReference>
<dbReference type="Gene3D" id="3.40.50.720">
    <property type="entry name" value="NAD(P)-binding Rossmann-like Domain"/>
    <property type="match status" value="1"/>
</dbReference>
<organism evidence="5 6">
    <name type="scientific">Salibacter halophilus</name>
    <dbReference type="NCBI Taxonomy" id="1803916"/>
    <lineage>
        <taxon>Bacteria</taxon>
        <taxon>Pseudomonadati</taxon>
        <taxon>Bacteroidota</taxon>
        <taxon>Flavobacteriia</taxon>
        <taxon>Flavobacteriales</taxon>
        <taxon>Salibacteraceae</taxon>
        <taxon>Salibacter</taxon>
    </lineage>
</organism>
<evidence type="ECO:0000313" key="6">
    <source>
        <dbReference type="Proteomes" id="UP000435357"/>
    </source>
</evidence>
<dbReference type="GO" id="GO:0008324">
    <property type="term" value="F:monoatomic cation transmembrane transporter activity"/>
    <property type="evidence" value="ECO:0007669"/>
    <property type="project" value="InterPro"/>
</dbReference>
<protein>
    <submittedName>
        <fullName evidence="5">Potassium channel protein</fullName>
    </submittedName>
</protein>
<keyword evidence="2" id="KW-0472">Membrane</keyword>
<dbReference type="InterPro" id="IPR036291">
    <property type="entry name" value="NAD(P)-bd_dom_sf"/>
</dbReference>
<dbReference type="SUPFAM" id="SSF51735">
    <property type="entry name" value="NAD(P)-binding Rossmann-fold domains"/>
    <property type="match status" value="1"/>
</dbReference>
<feature type="transmembrane region" description="Helical" evidence="2">
    <location>
        <begin position="36"/>
        <end position="61"/>
    </location>
</feature>
<keyword evidence="2" id="KW-1133">Transmembrane helix</keyword>
<keyword evidence="5" id="KW-0813">Transport</keyword>
<dbReference type="Gene3D" id="3.30.70.1450">
    <property type="entry name" value="Regulator of K+ conductance, C-terminal domain"/>
    <property type="match status" value="1"/>
</dbReference>
<reference evidence="5 6" key="1">
    <citation type="submission" date="2019-09" db="EMBL/GenBank/DDBJ databases">
        <title>Genomes of Cryomorphaceae.</title>
        <authorList>
            <person name="Bowman J.P."/>
        </authorList>
    </citation>
    <scope>NUCLEOTIDE SEQUENCE [LARGE SCALE GENOMIC DNA]</scope>
    <source>
        <strain evidence="5 6">KCTC 52047</strain>
    </source>
</reference>
<dbReference type="PANTHER" id="PTHR43833:SF9">
    <property type="entry name" value="POTASSIUM CHANNEL PROTEIN YUGO-RELATED"/>
    <property type="match status" value="1"/>
</dbReference>
<accession>A0A6N6M609</accession>
<keyword evidence="6" id="KW-1185">Reference proteome</keyword>
<dbReference type="PANTHER" id="PTHR43833">
    <property type="entry name" value="POTASSIUM CHANNEL PROTEIN 2-RELATED-RELATED"/>
    <property type="match status" value="1"/>
</dbReference>
<name>A0A6N6M609_9FLAO</name>
<keyword evidence="5" id="KW-0406">Ion transport</keyword>